<dbReference type="Gene3D" id="3.10.20.10">
    <property type="match status" value="1"/>
</dbReference>
<dbReference type="Proteomes" id="UP000325577">
    <property type="component" value="Linkage Group LG12"/>
</dbReference>
<protein>
    <submittedName>
        <fullName evidence="2">Uncharacterized protein</fullName>
    </submittedName>
</protein>
<evidence type="ECO:0000313" key="3">
    <source>
        <dbReference type="Proteomes" id="UP000325577"/>
    </source>
</evidence>
<sequence length="129" mass="14991">MSSNAAHTRGERQERKRELFGNGDLQVSSVPGRRESSPFGVRYFLRKLKKVKKSNGQMLATNERVSDIDRCYKECHEPHVSRLFLACWALAWAHEITKEYIEAFMRTPSSCLEDFLKEIYNRIKVIPGL</sequence>
<feature type="region of interest" description="Disordered" evidence="1">
    <location>
        <begin position="1"/>
        <end position="36"/>
    </location>
</feature>
<accession>A0A5J5BEZ1</accession>
<name>A0A5J5BEZ1_9ASTE</name>
<organism evidence="2 3">
    <name type="scientific">Nyssa sinensis</name>
    <dbReference type="NCBI Taxonomy" id="561372"/>
    <lineage>
        <taxon>Eukaryota</taxon>
        <taxon>Viridiplantae</taxon>
        <taxon>Streptophyta</taxon>
        <taxon>Embryophyta</taxon>
        <taxon>Tracheophyta</taxon>
        <taxon>Spermatophyta</taxon>
        <taxon>Magnoliopsida</taxon>
        <taxon>eudicotyledons</taxon>
        <taxon>Gunneridae</taxon>
        <taxon>Pentapetalae</taxon>
        <taxon>asterids</taxon>
        <taxon>Cornales</taxon>
        <taxon>Nyssaceae</taxon>
        <taxon>Nyssa</taxon>
    </lineage>
</organism>
<dbReference type="AlphaFoldDB" id="A0A5J5BEZ1"/>
<dbReference type="OrthoDB" id="1900695at2759"/>
<evidence type="ECO:0000256" key="1">
    <source>
        <dbReference type="SAM" id="MobiDB-lite"/>
    </source>
</evidence>
<dbReference type="EMBL" id="CM018035">
    <property type="protein sequence ID" value="KAA8541745.1"/>
    <property type="molecule type" value="Genomic_DNA"/>
</dbReference>
<gene>
    <name evidence="2" type="ORF">F0562_022897</name>
</gene>
<proteinExistence type="predicted"/>
<evidence type="ECO:0000313" key="2">
    <source>
        <dbReference type="EMBL" id="KAA8541745.1"/>
    </source>
</evidence>
<keyword evidence="3" id="KW-1185">Reference proteome</keyword>
<feature type="compositionally biased region" description="Basic and acidic residues" evidence="1">
    <location>
        <begin position="8"/>
        <end position="19"/>
    </location>
</feature>
<reference evidence="2 3" key="1">
    <citation type="submission" date="2019-09" db="EMBL/GenBank/DDBJ databases">
        <title>A chromosome-level genome assembly of the Chinese tupelo Nyssa sinensis.</title>
        <authorList>
            <person name="Yang X."/>
            <person name="Kang M."/>
            <person name="Yang Y."/>
            <person name="Xiong H."/>
            <person name="Wang M."/>
            <person name="Zhang Z."/>
            <person name="Wang Z."/>
            <person name="Wu H."/>
            <person name="Ma T."/>
            <person name="Liu J."/>
            <person name="Xi Z."/>
        </authorList>
    </citation>
    <scope>NUCLEOTIDE SEQUENCE [LARGE SCALE GENOMIC DNA]</scope>
    <source>
        <strain evidence="2">J267</strain>
        <tissue evidence="2">Leaf</tissue>
    </source>
</reference>